<evidence type="ECO:0000313" key="3">
    <source>
        <dbReference type="Proteomes" id="UP000038010"/>
    </source>
</evidence>
<reference evidence="2 3" key="1">
    <citation type="submission" date="2015-06" db="EMBL/GenBank/DDBJ databases">
        <title>Draft genome of the ant-associated black yeast Phialophora attae CBS 131958.</title>
        <authorList>
            <person name="Moreno L.F."/>
            <person name="Stielow B.J."/>
            <person name="de Hoog S."/>
            <person name="Vicente V.A."/>
            <person name="Weiss V.A."/>
            <person name="de Vries M."/>
            <person name="Cruz L.M."/>
            <person name="Souza E.M."/>
        </authorList>
    </citation>
    <scope>NUCLEOTIDE SEQUENCE [LARGE SCALE GENOMIC DNA]</scope>
    <source>
        <strain evidence="2 3">CBS 131958</strain>
    </source>
</reference>
<dbReference type="PANTHER" id="PTHR28054:SF1">
    <property type="entry name" value="RNA POLYMERASE I-SPECIFIC TRANSCRIPTION INITIATION FACTOR RRN10"/>
    <property type="match status" value="1"/>
</dbReference>
<dbReference type="Pfam" id="PF05234">
    <property type="entry name" value="UAF_Rrn10"/>
    <property type="match status" value="1"/>
</dbReference>
<dbReference type="PANTHER" id="PTHR28054">
    <property type="entry name" value="RNA POLYMERASE I-SPECIFIC TRANSCRIPTION INITIATION FACTOR RRN10"/>
    <property type="match status" value="1"/>
</dbReference>
<dbReference type="InterPro" id="IPR022793">
    <property type="entry name" value="Rrn10"/>
</dbReference>
<dbReference type="Proteomes" id="UP000038010">
    <property type="component" value="Unassembled WGS sequence"/>
</dbReference>
<proteinExistence type="predicted"/>
<evidence type="ECO:0000313" key="2">
    <source>
        <dbReference type="EMBL" id="KPI45667.1"/>
    </source>
</evidence>
<sequence>MTARDDDASDLEALTSPKKRKATVYDAVAGKVGTNGFLTSDEIAKSTKSLAPDEVLWRKTSMDAEEFQRSYSKQHDSDIDLPDSDLLKAIHAYASDYYSRATPEHGTHDFRSMDGSALIALGYLLEATIEKSLGDNGDMALVEPRSWTNGLPESTLTKHRIHGRVKPIPPPSPERHGSGSDTDQKPAKKRRA</sequence>
<dbReference type="RefSeq" id="XP_018005630.1">
    <property type="nucleotide sequence ID" value="XM_018148670.1"/>
</dbReference>
<dbReference type="GO" id="GO:0006360">
    <property type="term" value="P:transcription by RNA polymerase I"/>
    <property type="evidence" value="ECO:0007669"/>
    <property type="project" value="InterPro"/>
</dbReference>
<dbReference type="VEuPathDB" id="FungiDB:AB675_823"/>
<dbReference type="GeneID" id="28740539"/>
<organism evidence="2 3">
    <name type="scientific">Cyphellophora attinorum</name>
    <dbReference type="NCBI Taxonomy" id="1664694"/>
    <lineage>
        <taxon>Eukaryota</taxon>
        <taxon>Fungi</taxon>
        <taxon>Dikarya</taxon>
        <taxon>Ascomycota</taxon>
        <taxon>Pezizomycotina</taxon>
        <taxon>Eurotiomycetes</taxon>
        <taxon>Chaetothyriomycetidae</taxon>
        <taxon>Chaetothyriales</taxon>
        <taxon>Cyphellophoraceae</taxon>
        <taxon>Cyphellophora</taxon>
    </lineage>
</organism>
<evidence type="ECO:0000256" key="1">
    <source>
        <dbReference type="SAM" id="MobiDB-lite"/>
    </source>
</evidence>
<accession>A0A0N1P3M4</accession>
<gene>
    <name evidence="2" type="ORF">AB675_823</name>
</gene>
<dbReference type="AlphaFoldDB" id="A0A0N1P3M4"/>
<dbReference type="STRING" id="1664694.A0A0N1P3M4"/>
<keyword evidence="3" id="KW-1185">Reference proteome</keyword>
<name>A0A0N1P3M4_9EURO</name>
<comment type="caution">
    <text evidence="2">The sequence shown here is derived from an EMBL/GenBank/DDBJ whole genome shotgun (WGS) entry which is preliminary data.</text>
</comment>
<feature type="region of interest" description="Disordered" evidence="1">
    <location>
        <begin position="149"/>
        <end position="192"/>
    </location>
</feature>
<feature type="compositionally biased region" description="Basic and acidic residues" evidence="1">
    <location>
        <begin position="173"/>
        <end position="186"/>
    </location>
</feature>
<dbReference type="OrthoDB" id="2565191at2759"/>
<dbReference type="EMBL" id="LFJN01000001">
    <property type="protein sequence ID" value="KPI45667.1"/>
    <property type="molecule type" value="Genomic_DNA"/>
</dbReference>
<protein>
    <submittedName>
        <fullName evidence="2">Uncharacterized protein</fullName>
    </submittedName>
</protein>